<dbReference type="InterPro" id="IPR023229">
    <property type="entry name" value="T2SS_M_periplasmic_sf"/>
</dbReference>
<evidence type="ECO:0000256" key="2">
    <source>
        <dbReference type="ARBA" id="ARBA00010637"/>
    </source>
</evidence>
<dbReference type="Gene3D" id="3.30.1360.100">
    <property type="entry name" value="General secretion pathway protein M, EpsM"/>
    <property type="match status" value="1"/>
</dbReference>
<feature type="transmembrane region" description="Helical" evidence="11">
    <location>
        <begin position="25"/>
        <end position="43"/>
    </location>
</feature>
<dbReference type="Pfam" id="PF04612">
    <property type="entry name" value="T2SSM"/>
    <property type="match status" value="1"/>
</dbReference>
<evidence type="ECO:0000256" key="5">
    <source>
        <dbReference type="ARBA" id="ARBA00022519"/>
    </source>
</evidence>
<keyword evidence="5 10" id="KW-0997">Cell inner membrane</keyword>
<evidence type="ECO:0000256" key="1">
    <source>
        <dbReference type="ARBA" id="ARBA00004377"/>
    </source>
</evidence>
<evidence type="ECO:0000256" key="3">
    <source>
        <dbReference type="ARBA" id="ARBA00022448"/>
    </source>
</evidence>
<comment type="function">
    <text evidence="10">Inner membrane component of the type II secretion system required for the energy-dependent secretion of extracellular factors such as proteases and toxins from the periplasm.</text>
</comment>
<dbReference type="InterPro" id="IPR007690">
    <property type="entry name" value="T2SS_GspM"/>
</dbReference>
<dbReference type="Proteomes" id="UP000287410">
    <property type="component" value="Unassembled WGS sequence"/>
</dbReference>
<dbReference type="EMBL" id="PIPN01000003">
    <property type="protein sequence ID" value="RUO29854.1"/>
    <property type="molecule type" value="Genomic_DNA"/>
</dbReference>
<dbReference type="PIRSF" id="PIRSF006291">
    <property type="entry name" value="GspM"/>
    <property type="match status" value="1"/>
</dbReference>
<evidence type="ECO:0000256" key="4">
    <source>
        <dbReference type="ARBA" id="ARBA00022475"/>
    </source>
</evidence>
<keyword evidence="4 10" id="KW-1003">Cell membrane</keyword>
<evidence type="ECO:0000256" key="8">
    <source>
        <dbReference type="ARBA" id="ARBA00022989"/>
    </source>
</evidence>
<evidence type="ECO:0000256" key="11">
    <source>
        <dbReference type="SAM" id="Phobius"/>
    </source>
</evidence>
<evidence type="ECO:0000256" key="10">
    <source>
        <dbReference type="PIRNR" id="PIRNR006291"/>
    </source>
</evidence>
<keyword evidence="13" id="KW-1185">Reference proteome</keyword>
<keyword evidence="3 10" id="KW-0813">Transport</keyword>
<organism evidence="12 13">
    <name type="scientific">Aliidiomarina sedimenti</name>
    <dbReference type="NCBI Taxonomy" id="1933879"/>
    <lineage>
        <taxon>Bacteria</taxon>
        <taxon>Pseudomonadati</taxon>
        <taxon>Pseudomonadota</taxon>
        <taxon>Gammaproteobacteria</taxon>
        <taxon>Alteromonadales</taxon>
        <taxon>Idiomarinaceae</taxon>
        <taxon>Aliidiomarina</taxon>
    </lineage>
</organism>
<protein>
    <recommendedName>
        <fullName evidence="10">Type II secretion system protein M</fullName>
        <shortName evidence="10">T2SS protein M</shortName>
    </recommendedName>
    <alternativeName>
        <fullName evidence="10">General secretion pathway protein M</fullName>
    </alternativeName>
</protein>
<keyword evidence="8 11" id="KW-1133">Transmembrane helix</keyword>
<evidence type="ECO:0000313" key="12">
    <source>
        <dbReference type="EMBL" id="RUO29854.1"/>
    </source>
</evidence>
<comment type="similarity">
    <text evidence="2 10">Belongs to the GSP M family.</text>
</comment>
<evidence type="ECO:0000256" key="6">
    <source>
        <dbReference type="ARBA" id="ARBA00022692"/>
    </source>
</evidence>
<gene>
    <name evidence="12" type="ORF">CWE12_07735</name>
</gene>
<name>A0ABY0BZ02_9GAMM</name>
<reference evidence="12 13" key="1">
    <citation type="journal article" date="2018" name="Front. Microbiol.">
        <title>Genome-Based Analysis Reveals the Taxonomy and Diversity of the Family Idiomarinaceae.</title>
        <authorList>
            <person name="Liu Y."/>
            <person name="Lai Q."/>
            <person name="Shao Z."/>
        </authorList>
    </citation>
    <scope>NUCLEOTIDE SEQUENCE [LARGE SCALE GENOMIC DNA]</scope>
    <source>
        <strain evidence="12 13">GBSy1</strain>
    </source>
</reference>
<evidence type="ECO:0000256" key="9">
    <source>
        <dbReference type="ARBA" id="ARBA00023136"/>
    </source>
</evidence>
<comment type="caution">
    <text evidence="12">The sequence shown here is derived from an EMBL/GenBank/DDBJ whole genome shotgun (WGS) entry which is preliminary data.</text>
</comment>
<keyword evidence="7 10" id="KW-0653">Protein transport</keyword>
<comment type="subcellular location">
    <subcellularLocation>
        <location evidence="1">Cell inner membrane</location>
        <topology evidence="1">Single-pass membrane protein</topology>
    </subcellularLocation>
</comment>
<proteinExistence type="inferred from homology"/>
<dbReference type="RefSeq" id="WP_126789126.1">
    <property type="nucleotide sequence ID" value="NZ_PIPN01000003.1"/>
</dbReference>
<accession>A0ABY0BZ02</accession>
<keyword evidence="9 10" id="KW-0472">Membrane</keyword>
<sequence length="175" mass="20339">MDQFKQYKQQARLWWQKREPRERQLLVVLAALLVIFIFWYGLWQPLQSNIVRAENRLATQQETLRWVEENAARVEQLRQQAGPQTTTSAEQPVRSGELNAFISRTSAEFNLQVSRLQPQSDSLLVVFNDADFDQLLRFIAELESRAVQVNAVDIAEGDEPGMVRVRRLEVRAEAE</sequence>
<evidence type="ECO:0000313" key="13">
    <source>
        <dbReference type="Proteomes" id="UP000287410"/>
    </source>
</evidence>
<evidence type="ECO:0000256" key="7">
    <source>
        <dbReference type="ARBA" id="ARBA00022927"/>
    </source>
</evidence>
<dbReference type="SUPFAM" id="SSF103054">
    <property type="entry name" value="General secretion pathway protein M, EpsM"/>
    <property type="match status" value="1"/>
</dbReference>
<keyword evidence="6 11" id="KW-0812">Transmembrane</keyword>